<dbReference type="SUPFAM" id="SSF52833">
    <property type="entry name" value="Thioredoxin-like"/>
    <property type="match status" value="1"/>
</dbReference>
<dbReference type="Gene3D" id="3.40.30.10">
    <property type="entry name" value="Glutaredoxin"/>
    <property type="match status" value="1"/>
</dbReference>
<dbReference type="RefSeq" id="WP_307690875.1">
    <property type="nucleotide sequence ID" value="NZ_JAUSRO010000010.1"/>
</dbReference>
<dbReference type="EMBL" id="JAUSRO010000010">
    <property type="protein sequence ID" value="MDP9901086.1"/>
    <property type="molecule type" value="Genomic_DNA"/>
</dbReference>
<comment type="similarity">
    <text evidence="1">Belongs to the SCO1/2 family.</text>
</comment>
<sequence>MNPSKPVSSCCGAGGQAAPERPAPIDGRFELIDHFGRPVNERSFGDRHLLVFFGFSHCAVVCPRELAKLGTALERLGPLAQRVQALYVTVDPQRDDPASMRAYVARYPGGFIGLTGTIEQVAAAKKSYRVFAEPVPDADAPDGYVVPHTAFAYLMAPGGRYETHLPDALGVDAVVERLRRHLV</sequence>
<keyword evidence="4" id="KW-1185">Reference proteome</keyword>
<dbReference type="Proteomes" id="UP001226867">
    <property type="component" value="Unassembled WGS sequence"/>
</dbReference>
<dbReference type="PANTHER" id="PTHR12151:SF25">
    <property type="entry name" value="LINALOOL DEHYDRATASE_ISOMERASE DOMAIN-CONTAINING PROTEIN"/>
    <property type="match status" value="1"/>
</dbReference>
<reference evidence="3 4" key="1">
    <citation type="submission" date="2023-07" db="EMBL/GenBank/DDBJ databases">
        <title>Sorghum-associated microbial communities from plants grown in Nebraska, USA.</title>
        <authorList>
            <person name="Schachtman D."/>
        </authorList>
    </citation>
    <scope>NUCLEOTIDE SEQUENCE [LARGE SCALE GENOMIC DNA]</scope>
    <source>
        <strain evidence="3 4">DS1607</strain>
    </source>
</reference>
<name>A0ABT9S9Q0_9BURK</name>
<proteinExistence type="inferred from homology"/>
<evidence type="ECO:0000313" key="4">
    <source>
        <dbReference type="Proteomes" id="UP001226867"/>
    </source>
</evidence>
<gene>
    <name evidence="3" type="ORF">J2W36_003352</name>
</gene>
<accession>A0ABT9S9Q0</accession>
<dbReference type="Pfam" id="PF02630">
    <property type="entry name" value="SCO1-SenC"/>
    <property type="match status" value="1"/>
</dbReference>
<feature type="region of interest" description="Disordered" evidence="2">
    <location>
        <begin position="1"/>
        <end position="21"/>
    </location>
</feature>
<dbReference type="InterPro" id="IPR003782">
    <property type="entry name" value="SCO1/SenC"/>
</dbReference>
<comment type="caution">
    <text evidence="3">The sequence shown here is derived from an EMBL/GenBank/DDBJ whole genome shotgun (WGS) entry which is preliminary data.</text>
</comment>
<dbReference type="InterPro" id="IPR036249">
    <property type="entry name" value="Thioredoxin-like_sf"/>
</dbReference>
<dbReference type="CDD" id="cd02968">
    <property type="entry name" value="SCO"/>
    <property type="match status" value="1"/>
</dbReference>
<dbReference type="PANTHER" id="PTHR12151">
    <property type="entry name" value="ELECTRON TRANSPORT PROTIN SCO1/SENC FAMILY MEMBER"/>
    <property type="match status" value="1"/>
</dbReference>
<evidence type="ECO:0000256" key="2">
    <source>
        <dbReference type="SAM" id="MobiDB-lite"/>
    </source>
</evidence>
<evidence type="ECO:0000256" key="1">
    <source>
        <dbReference type="ARBA" id="ARBA00010996"/>
    </source>
</evidence>
<evidence type="ECO:0000313" key="3">
    <source>
        <dbReference type="EMBL" id="MDP9901086.1"/>
    </source>
</evidence>
<organism evidence="3 4">
    <name type="scientific">Variovorax ginsengisoli</name>
    <dbReference type="NCBI Taxonomy" id="363844"/>
    <lineage>
        <taxon>Bacteria</taxon>
        <taxon>Pseudomonadati</taxon>
        <taxon>Pseudomonadota</taxon>
        <taxon>Betaproteobacteria</taxon>
        <taxon>Burkholderiales</taxon>
        <taxon>Comamonadaceae</taxon>
        <taxon>Variovorax</taxon>
    </lineage>
</organism>
<protein>
    <submittedName>
        <fullName evidence="3">Protein SCO1/2</fullName>
    </submittedName>
</protein>